<dbReference type="AlphaFoldDB" id="A0A6N3GV88"/>
<dbReference type="InterPro" id="IPR049585">
    <property type="entry name" value="CdiI_EcoliA0-like"/>
</dbReference>
<reference evidence="1" key="1">
    <citation type="submission" date="2019-11" db="EMBL/GenBank/DDBJ databases">
        <authorList>
            <person name="Feng L."/>
        </authorList>
    </citation>
    <scope>NUCLEOTIDE SEQUENCE</scope>
    <source>
        <strain evidence="1">CTertiumLFYP3</strain>
    </source>
</reference>
<proteinExistence type="predicted"/>
<dbReference type="CDD" id="cd20693">
    <property type="entry name" value="CdiI_EcoliA0-like"/>
    <property type="match status" value="1"/>
</dbReference>
<organism evidence="1">
    <name type="scientific">Clostridium tertium</name>
    <dbReference type="NCBI Taxonomy" id="1559"/>
    <lineage>
        <taxon>Bacteria</taxon>
        <taxon>Bacillati</taxon>
        <taxon>Bacillota</taxon>
        <taxon>Clostridia</taxon>
        <taxon>Eubacteriales</taxon>
        <taxon>Clostridiaceae</taxon>
        <taxon>Clostridium</taxon>
    </lineage>
</organism>
<dbReference type="RefSeq" id="WP_156627894.1">
    <property type="nucleotide sequence ID" value="NZ_CACRTO010000049.1"/>
</dbReference>
<name>A0A6N3GV88_9CLOT</name>
<accession>A0A6N3GV88</accession>
<sequence length="152" mass="17703">MNEEMKKKYDELKKKNRITSIQKSWENNVLLQECIESTGGKVLNYDDGNKILEEIQSKIPFRLNGRVDFSRFKYKNNINTISSINELIKSSTEFYVMWDEENLPCLKSELKDIINSIDDVTAVSFDTWAVSSDYNIIIEFYHEGEITLGILS</sequence>
<evidence type="ECO:0000313" key="1">
    <source>
        <dbReference type="EMBL" id="VYU67853.1"/>
    </source>
</evidence>
<protein>
    <submittedName>
        <fullName evidence="1">Uncharacterized protein</fullName>
    </submittedName>
</protein>
<gene>
    <name evidence="1" type="ORF">CTLFYP3_00105</name>
</gene>
<dbReference type="Pfam" id="PF24172">
    <property type="entry name" value="CdiI_ImmP"/>
    <property type="match status" value="1"/>
</dbReference>
<dbReference type="EMBL" id="CACRTO010000049">
    <property type="protein sequence ID" value="VYU67853.1"/>
    <property type="molecule type" value="Genomic_DNA"/>
</dbReference>